<gene>
    <name evidence="2" type="primary">LOC100907775</name>
</gene>
<dbReference type="GeneID" id="100907775"/>
<reference evidence="2" key="1">
    <citation type="submission" date="2025-08" db="UniProtKB">
        <authorList>
            <consortium name="RefSeq"/>
        </authorList>
    </citation>
    <scope>IDENTIFICATION</scope>
</reference>
<proteinExistence type="predicted"/>
<name>A0AAJ6QMR6_9ACAR</name>
<dbReference type="KEGG" id="goe:100907775"/>
<dbReference type="Proteomes" id="UP000694867">
    <property type="component" value="Unplaced"/>
</dbReference>
<protein>
    <submittedName>
        <fullName evidence="2">Uncharacterized protein LOC100907775</fullName>
    </submittedName>
</protein>
<organism evidence="1 2">
    <name type="scientific">Galendromus occidentalis</name>
    <name type="common">western predatory mite</name>
    <dbReference type="NCBI Taxonomy" id="34638"/>
    <lineage>
        <taxon>Eukaryota</taxon>
        <taxon>Metazoa</taxon>
        <taxon>Ecdysozoa</taxon>
        <taxon>Arthropoda</taxon>
        <taxon>Chelicerata</taxon>
        <taxon>Arachnida</taxon>
        <taxon>Acari</taxon>
        <taxon>Parasitiformes</taxon>
        <taxon>Mesostigmata</taxon>
        <taxon>Gamasina</taxon>
        <taxon>Phytoseioidea</taxon>
        <taxon>Phytoseiidae</taxon>
        <taxon>Typhlodrominae</taxon>
        <taxon>Galendromus</taxon>
    </lineage>
</organism>
<evidence type="ECO:0000313" key="1">
    <source>
        <dbReference type="Proteomes" id="UP000694867"/>
    </source>
</evidence>
<sequence length="291" mass="32179">MMEPVTPSQPVLLVPSWGATLPLMTISLMARDHYAVSLFRQSLDETCGQSLTGGSLRLMKRTWLYLESSHWLNWKYSYPGRYCIIAEPFRCKNCTTQVWGPFHVPRDTSKGSLCCHDGKVSLDVTRVELHRYEATKKSVRLRLNLDARNSCGTRFHVYLLDLGAQDCLGGTQGTAMSFGNDELLISKDQGFHDVPVNVSTLCAQVIPRCEECAFSCAASFHLLDLNASGLTESPRDIVISSGSSPILMFMGFWLGTTSLSCFLIPKLAKRGAAPNGSFLPISMKHTVIGFD</sequence>
<keyword evidence="1" id="KW-1185">Reference proteome</keyword>
<accession>A0AAJ6QMR6</accession>
<dbReference type="AlphaFoldDB" id="A0AAJ6QMR6"/>
<dbReference type="RefSeq" id="XP_003737917.1">
    <property type="nucleotide sequence ID" value="XM_003737869.2"/>
</dbReference>
<evidence type="ECO:0000313" key="2">
    <source>
        <dbReference type="RefSeq" id="XP_003737917.1"/>
    </source>
</evidence>